<reference evidence="1 2" key="1">
    <citation type="submission" date="2015-03" db="EMBL/GenBank/DDBJ databases">
        <title>Draft Genome Sequence of Burkholderia andropogonis type strain ICMP2807, isolated from Sorghum bicolor.</title>
        <authorList>
            <person name="Lopes-Santos L."/>
            <person name="Castro D.B."/>
            <person name="Ottoboni L.M."/>
            <person name="Park D."/>
            <person name="Weirc B.S."/>
            <person name="Destefano S.A."/>
        </authorList>
    </citation>
    <scope>NUCLEOTIDE SEQUENCE [LARGE SCALE GENOMIC DNA]</scope>
    <source>
        <strain evidence="1 2">ICMP2807</strain>
    </source>
</reference>
<organism evidence="1 2">
    <name type="scientific">Robbsia andropogonis</name>
    <dbReference type="NCBI Taxonomy" id="28092"/>
    <lineage>
        <taxon>Bacteria</taxon>
        <taxon>Pseudomonadati</taxon>
        <taxon>Pseudomonadota</taxon>
        <taxon>Betaproteobacteria</taxon>
        <taxon>Burkholderiales</taxon>
        <taxon>Burkholderiaceae</taxon>
        <taxon>Robbsia</taxon>
    </lineage>
</organism>
<gene>
    <name evidence="1" type="ORF">WM40_22570</name>
</gene>
<protein>
    <submittedName>
        <fullName evidence="1">DNA-binding protein</fullName>
    </submittedName>
</protein>
<accession>A0A0F5JV86</accession>
<dbReference type="AlphaFoldDB" id="A0A0F5JV86"/>
<proteinExistence type="predicted"/>
<dbReference type="PATRIC" id="fig|28092.6.peg.5311"/>
<dbReference type="EMBL" id="LAQU01000039">
    <property type="protein sequence ID" value="KKB61529.1"/>
    <property type="molecule type" value="Genomic_DNA"/>
</dbReference>
<name>A0A0F5JV86_9BURK</name>
<dbReference type="Proteomes" id="UP000033618">
    <property type="component" value="Unassembled WGS sequence"/>
</dbReference>
<dbReference type="OrthoDB" id="8662779at2"/>
<keyword evidence="2" id="KW-1185">Reference proteome</keyword>
<sequence>MTRPDLIEKLCGLLRGPESKRAAEALNLDSSEVSRFLSGQRGLNRDQIGKAIELCDLALVSRGYLDAVCLIGQVGMHCECARRGSGECGRG</sequence>
<dbReference type="GO" id="GO:0003677">
    <property type="term" value="F:DNA binding"/>
    <property type="evidence" value="ECO:0007669"/>
    <property type="project" value="UniProtKB-KW"/>
</dbReference>
<keyword evidence="1" id="KW-0238">DNA-binding</keyword>
<evidence type="ECO:0000313" key="1">
    <source>
        <dbReference type="EMBL" id="KKB61529.1"/>
    </source>
</evidence>
<evidence type="ECO:0000313" key="2">
    <source>
        <dbReference type="Proteomes" id="UP000033618"/>
    </source>
</evidence>
<dbReference type="RefSeq" id="WP_046154049.1">
    <property type="nucleotide sequence ID" value="NZ_CADFGU010000001.1"/>
</dbReference>
<comment type="caution">
    <text evidence="1">The sequence shown here is derived from an EMBL/GenBank/DDBJ whole genome shotgun (WGS) entry which is preliminary data.</text>
</comment>